<reference evidence="1 2" key="1">
    <citation type="journal article" date="2024" name="Plant Biotechnol. J.">
        <title>Genome and CRISPR/Cas9 system of a widespread forest tree (Populus alba) in the world.</title>
        <authorList>
            <person name="Liu Y.J."/>
            <person name="Jiang P.F."/>
            <person name="Han X.M."/>
            <person name="Li X.Y."/>
            <person name="Wang H.M."/>
            <person name="Wang Y.J."/>
            <person name="Wang X.X."/>
            <person name="Zeng Q.Y."/>
        </authorList>
    </citation>
    <scope>NUCLEOTIDE SEQUENCE [LARGE SCALE GENOMIC DNA]</scope>
    <source>
        <strain evidence="2">cv. PAL-ZL1</strain>
    </source>
</reference>
<accession>A0ACC4BCL0</accession>
<evidence type="ECO:0000313" key="2">
    <source>
        <dbReference type="Proteomes" id="UP000309997"/>
    </source>
</evidence>
<organism evidence="1 2">
    <name type="scientific">Populus alba</name>
    <name type="common">White poplar</name>
    <dbReference type="NCBI Taxonomy" id="43335"/>
    <lineage>
        <taxon>Eukaryota</taxon>
        <taxon>Viridiplantae</taxon>
        <taxon>Streptophyta</taxon>
        <taxon>Embryophyta</taxon>
        <taxon>Tracheophyta</taxon>
        <taxon>Spermatophyta</taxon>
        <taxon>Magnoliopsida</taxon>
        <taxon>eudicotyledons</taxon>
        <taxon>Gunneridae</taxon>
        <taxon>Pentapetalae</taxon>
        <taxon>rosids</taxon>
        <taxon>fabids</taxon>
        <taxon>Malpighiales</taxon>
        <taxon>Salicaceae</taxon>
        <taxon>Saliceae</taxon>
        <taxon>Populus</taxon>
    </lineage>
</organism>
<sequence>MEGGGGDGGSSTTSCMMAFGDNSNGLCPMMMMTPLMSSSSSAHHHHHHHRANEGDSSISNTLFLPLPPTNNQGHNRIHSNASGSSSMIIDDHNHNNTVTATGCYFMDNNDGSSSSVKAKIMAHPHYHRLLAAYANCQKVGAPPEVVARLEEACASAGSMAPANTGCIGEDPALDQFMEAYCEMLTKYEQELSKPLKEAMLFLQRVECQFKALTVSSPISGCGDGNDRNVSSEEEVDVNNNFIDPQAEDQELKGQLLRRQPIILKGFLSREEWPIKPPTKSHGKKALRFCSAILHSSHPPLQCFLSLKNDPLRLEDDRTLLIIGLISTFKVSSHGEVALACLDQWSCVSRFVWHFSGDCLFSAESSSFIKGRGSSLAYGRFQRLTELLNLLMDCFLLIYYLQRMWEHIQLKQSVRLVVLEESHIDKSALAKQGMERCIGPRYARTFAFFYTIGLHILVFTCLYRISALSYLRFSYLACGESVTKQRTVRTFMGGDSTDRSASHRKLWAFDLDTSYMLRIHHYDVQSAHTIEGKCIVHSFKNYTKLENVGAEDYYCRFEYKAATGGFTPDRVAVYCKCEMPYNPDDLMVQCEGCKDWYHPACVDMTIEEAKKLDHFMCSECASDEDVKRSQNGFSASSLAEVKSLILLKLRQGREQAPEEMSAVSLFFSTSLVPELMFPSLKMIMADKVDTSASSSFYALLITVLVIVGSCCAEERSVYLVLMEEEPVAFHGSHLSHEGRKVLALDSEVSKAHAKHLVDSHDHLLQSNLETGSYNKLYSFKHIVNGFSVHTTPSQANKLKVAPGVKLVEKDRGAKLMTTYTPQFLGLPQEVWAKEGGDKNAGEGIVIGFVDTGITPEHPSFTYDPLNPFTSNISHFSGACETGPRFPSSSCTGKIVSARYFSAGAQAIATLNTSVDFLSPFDAAGHGSHVASIAAGNAGVPVIVDGFYYGQASGMAPRARIAVYKAVYPTVGTITDVVAAIDQATMDGVDILTLSVGPDEPPEDTITFLSVFDVFMLFARRAGVFVAQAAGNHGPDFSTVVSYSPWAVGVAACSTDRSYPGSLLLGNGLKVGGVGLSDGKFLCKLVLAKDAVRVNGAFPRTPEYVEECQYPEALDPVIVRGRIVICVFSAGFYNGTSNINAIIDTARTLGFMGFAFVANPAYGDFIAEPIPFAVSGIIIPKVVDAQIISQYYEQNIQRDERGFVIQYCARAAIREGRVASFAGQAPIVSRFSSRGPDFVDINRNPADVLKPDILAPGHQIWAAWSPLSALEPILTGYHFALLSGTSMATPHTAGIAALIKQYNPSWTPSMIASSISTTATKYDNYGEVILAEGSYLNSYYPSTHFDRGAGLVNPARAIDPGLVLPAEFEDHINFLCSLPGIDWSVINAATGERCNRSLSHPANLNLPSVTISTLRNSLTVKRSVKNVDSRPETYTCSVISPNGTMVNLSPTWFRIAPQEIQDIEIQFRVIQAGGEFSFGEIVLTGSLNHIVRLPLSVLPISTS</sequence>
<name>A0ACC4BCL0_POPAL</name>
<dbReference type="Proteomes" id="UP000309997">
    <property type="component" value="Unassembled WGS sequence"/>
</dbReference>
<proteinExistence type="predicted"/>
<evidence type="ECO:0000313" key="1">
    <source>
        <dbReference type="EMBL" id="KAL3576006.1"/>
    </source>
</evidence>
<gene>
    <name evidence="1" type="ORF">D5086_021289</name>
</gene>
<comment type="caution">
    <text evidence="1">The sequence shown here is derived from an EMBL/GenBank/DDBJ whole genome shotgun (WGS) entry which is preliminary data.</text>
</comment>
<protein>
    <submittedName>
        <fullName evidence="1">Uncharacterized protein</fullName>
    </submittedName>
</protein>
<keyword evidence="2" id="KW-1185">Reference proteome</keyword>
<dbReference type="EMBL" id="RCHU02000011">
    <property type="protein sequence ID" value="KAL3576006.1"/>
    <property type="molecule type" value="Genomic_DNA"/>
</dbReference>